<accession>A0AA88WV68</accession>
<protein>
    <submittedName>
        <fullName evidence="1">Uncharacterized protein</fullName>
    </submittedName>
</protein>
<comment type="caution">
    <text evidence="1">The sequence shown here is derived from an EMBL/GenBank/DDBJ whole genome shotgun (WGS) entry which is preliminary data.</text>
</comment>
<gene>
    <name evidence="1" type="ORF">RJ639_034375</name>
</gene>
<name>A0AA88WV68_9ASTE</name>
<dbReference type="Proteomes" id="UP001188597">
    <property type="component" value="Unassembled WGS sequence"/>
</dbReference>
<evidence type="ECO:0000313" key="1">
    <source>
        <dbReference type="EMBL" id="KAK3033804.1"/>
    </source>
</evidence>
<dbReference type="EMBL" id="JAVXUP010000222">
    <property type="protein sequence ID" value="KAK3033804.1"/>
    <property type="molecule type" value="Genomic_DNA"/>
</dbReference>
<evidence type="ECO:0000313" key="2">
    <source>
        <dbReference type="Proteomes" id="UP001188597"/>
    </source>
</evidence>
<reference evidence="1" key="1">
    <citation type="submission" date="2022-12" db="EMBL/GenBank/DDBJ databases">
        <title>Draft genome assemblies for two species of Escallonia (Escalloniales).</title>
        <authorList>
            <person name="Chanderbali A."/>
            <person name="Dervinis C."/>
            <person name="Anghel I."/>
            <person name="Soltis D."/>
            <person name="Soltis P."/>
            <person name="Zapata F."/>
        </authorList>
    </citation>
    <scope>NUCLEOTIDE SEQUENCE</scope>
    <source>
        <strain evidence="1">UCBG64.0493</strain>
        <tissue evidence="1">Leaf</tissue>
    </source>
</reference>
<proteinExistence type="predicted"/>
<organism evidence="1 2">
    <name type="scientific">Escallonia herrerae</name>
    <dbReference type="NCBI Taxonomy" id="1293975"/>
    <lineage>
        <taxon>Eukaryota</taxon>
        <taxon>Viridiplantae</taxon>
        <taxon>Streptophyta</taxon>
        <taxon>Embryophyta</taxon>
        <taxon>Tracheophyta</taxon>
        <taxon>Spermatophyta</taxon>
        <taxon>Magnoliopsida</taxon>
        <taxon>eudicotyledons</taxon>
        <taxon>Gunneridae</taxon>
        <taxon>Pentapetalae</taxon>
        <taxon>asterids</taxon>
        <taxon>campanulids</taxon>
        <taxon>Escalloniales</taxon>
        <taxon>Escalloniaceae</taxon>
        <taxon>Escallonia</taxon>
    </lineage>
</organism>
<keyword evidence="2" id="KW-1185">Reference proteome</keyword>
<dbReference type="AlphaFoldDB" id="A0AA88WV68"/>
<sequence>MLQALLSLNGIDDVKARVLSKVEHKLSSRRRLTWDVNFTNFVIIFPWKDTNLELHKVVLESRAISFASKREVGFFDSDIDDKSCVMRNFIHAISASDIFMGFQLQDLYDHFDIKLVDVEMKMSMPYCGRTVPILEKFSASIAMASCIIPDESMLNGLEVRSLFGYWKLFTCVNLL</sequence>